<gene>
    <name evidence="1" type="ORF">S12H4_29066</name>
</gene>
<evidence type="ECO:0000313" key="1">
    <source>
        <dbReference type="EMBL" id="GAI94529.1"/>
    </source>
</evidence>
<name>X1UQB7_9ZZZZ</name>
<dbReference type="AlphaFoldDB" id="X1UQB7"/>
<proteinExistence type="predicted"/>
<feature type="non-terminal residue" evidence="1">
    <location>
        <position position="1"/>
    </location>
</feature>
<comment type="caution">
    <text evidence="1">The sequence shown here is derived from an EMBL/GenBank/DDBJ whole genome shotgun (WGS) entry which is preliminary data.</text>
</comment>
<reference evidence="1" key="1">
    <citation type="journal article" date="2014" name="Front. Microbiol.">
        <title>High frequency of phylogenetically diverse reductive dehalogenase-homologous genes in deep subseafloor sedimentary metagenomes.</title>
        <authorList>
            <person name="Kawai M."/>
            <person name="Futagami T."/>
            <person name="Toyoda A."/>
            <person name="Takaki Y."/>
            <person name="Nishi S."/>
            <person name="Hori S."/>
            <person name="Arai W."/>
            <person name="Tsubouchi T."/>
            <person name="Morono Y."/>
            <person name="Uchiyama I."/>
            <person name="Ito T."/>
            <person name="Fujiyama A."/>
            <person name="Inagaki F."/>
            <person name="Takami H."/>
        </authorList>
    </citation>
    <scope>NUCLEOTIDE SEQUENCE</scope>
    <source>
        <strain evidence="1">Expedition CK06-06</strain>
    </source>
</reference>
<dbReference type="EMBL" id="BARW01016736">
    <property type="protein sequence ID" value="GAI94529.1"/>
    <property type="molecule type" value="Genomic_DNA"/>
</dbReference>
<accession>X1UQB7</accession>
<protein>
    <submittedName>
        <fullName evidence="1">Uncharacterized protein</fullName>
    </submittedName>
</protein>
<feature type="non-terminal residue" evidence="1">
    <location>
        <position position="282"/>
    </location>
</feature>
<sequence>SRFFASLEQISYNTKDLIEDLRKEIQILSEELAQMFPNRLVQKRGNTFGHSHLSQLWAGYKKYLTRVIKMAKENSDFIIKEKALLRLQEKLEGRLGAKTLGCFQIIRRYQGNEINTLQFVDMLEKELGRVSGEIKVTDEELSLILAGTHEFIKSILARIRQPANPDYNSHYTFSKERLNEFRDFLSEMFGSRAKKCLDLLKRYEHLNSDLKEYSKQQYTIKKPHYFHNIEKEPHASYWFGFLRADGSRSGDPHKITFTLAKKDENTMENLLMRLAFLWTVLN</sequence>
<organism evidence="1">
    <name type="scientific">marine sediment metagenome</name>
    <dbReference type="NCBI Taxonomy" id="412755"/>
    <lineage>
        <taxon>unclassified sequences</taxon>
        <taxon>metagenomes</taxon>
        <taxon>ecological metagenomes</taxon>
    </lineage>
</organism>